<keyword evidence="5" id="KW-0862">Zinc</keyword>
<keyword evidence="6" id="KW-0482">Metalloprotease</keyword>
<sequence length="228" mass="24978">MFLHTIAILISTALCLANATKPPSPLVVALTGPTSVRSIGDIKITAAVTNTGLEPVKVFKYDSILDGELPTCSFTISKSGTPVTFTGVKLQLSTQNLSDSAYTTIGPGQTVRVEHQVAQLYDFQPFGVGRFEFEPVTTFQVVQPDNQLQMHRIMASSHSVHVSHDVARRELSVYDKHIEVGYCDSNEAEFISQSYRDTKKLATHIANYLGSSRESGGDIYTRYFGNTP</sequence>
<dbReference type="OMA" id="ATHIANY"/>
<dbReference type="STRING" id="154538.A0A1M2VSR5"/>
<dbReference type="PANTHER" id="PTHR37016">
    <property type="match status" value="1"/>
</dbReference>
<dbReference type="Proteomes" id="UP000184267">
    <property type="component" value="Unassembled WGS sequence"/>
</dbReference>
<organism evidence="9 10">
    <name type="scientific">Trametes pubescens</name>
    <name type="common">White-rot fungus</name>
    <dbReference type="NCBI Taxonomy" id="154538"/>
    <lineage>
        <taxon>Eukaryota</taxon>
        <taxon>Fungi</taxon>
        <taxon>Dikarya</taxon>
        <taxon>Basidiomycota</taxon>
        <taxon>Agaricomycotina</taxon>
        <taxon>Agaricomycetes</taxon>
        <taxon>Polyporales</taxon>
        <taxon>Polyporaceae</taxon>
        <taxon>Trametes</taxon>
    </lineage>
</organism>
<keyword evidence="2" id="KW-0645">Protease</keyword>
<name>A0A1M2VSR5_TRAPU</name>
<comment type="caution">
    <text evidence="9">The sequence shown here is derived from an EMBL/GenBank/DDBJ whole genome shotgun (WGS) entry which is preliminary data.</text>
</comment>
<evidence type="ECO:0000256" key="5">
    <source>
        <dbReference type="ARBA" id="ARBA00022833"/>
    </source>
</evidence>
<gene>
    <name evidence="9" type="ORF">TRAPUB_12879</name>
</gene>
<evidence type="ECO:0000256" key="1">
    <source>
        <dbReference type="ARBA" id="ARBA00001947"/>
    </source>
</evidence>
<dbReference type="AlphaFoldDB" id="A0A1M2VSR5"/>
<dbReference type="GO" id="GO:0046872">
    <property type="term" value="F:metal ion binding"/>
    <property type="evidence" value="ECO:0007669"/>
    <property type="project" value="UniProtKB-KW"/>
</dbReference>
<feature type="non-terminal residue" evidence="9">
    <location>
        <position position="228"/>
    </location>
</feature>
<dbReference type="GO" id="GO:0004222">
    <property type="term" value="F:metalloendopeptidase activity"/>
    <property type="evidence" value="ECO:0007669"/>
    <property type="project" value="InterPro"/>
</dbReference>
<evidence type="ECO:0000256" key="8">
    <source>
        <dbReference type="SAM" id="SignalP"/>
    </source>
</evidence>
<evidence type="ECO:0000256" key="6">
    <source>
        <dbReference type="ARBA" id="ARBA00023049"/>
    </source>
</evidence>
<evidence type="ECO:0000256" key="3">
    <source>
        <dbReference type="ARBA" id="ARBA00022723"/>
    </source>
</evidence>
<feature type="signal peptide" evidence="8">
    <location>
        <begin position="1"/>
        <end position="19"/>
    </location>
</feature>
<dbReference type="EMBL" id="MNAD01000768">
    <property type="protein sequence ID" value="OJT10580.1"/>
    <property type="molecule type" value="Genomic_DNA"/>
</dbReference>
<dbReference type="Gene3D" id="2.60.40.2970">
    <property type="match status" value="1"/>
</dbReference>
<dbReference type="InterPro" id="IPR001384">
    <property type="entry name" value="Peptidase_M35"/>
</dbReference>
<keyword evidence="10" id="KW-1185">Reference proteome</keyword>
<dbReference type="GO" id="GO:0006508">
    <property type="term" value="P:proteolysis"/>
    <property type="evidence" value="ECO:0007669"/>
    <property type="project" value="UniProtKB-KW"/>
</dbReference>
<keyword evidence="4" id="KW-0378">Hydrolase</keyword>
<evidence type="ECO:0000256" key="7">
    <source>
        <dbReference type="ARBA" id="ARBA00023145"/>
    </source>
</evidence>
<evidence type="ECO:0000313" key="10">
    <source>
        <dbReference type="Proteomes" id="UP000184267"/>
    </source>
</evidence>
<keyword evidence="7" id="KW-0865">Zymogen</keyword>
<accession>A0A1M2VSR5</accession>
<dbReference type="InterPro" id="IPR050414">
    <property type="entry name" value="Fungal_M35_metalloproteases"/>
</dbReference>
<comment type="cofactor">
    <cofactor evidence="1">
        <name>Zn(2+)</name>
        <dbReference type="ChEBI" id="CHEBI:29105"/>
    </cofactor>
</comment>
<keyword evidence="8" id="KW-0732">Signal</keyword>
<dbReference type="PANTHER" id="PTHR37016:SF3">
    <property type="entry name" value="NEUTRAL PROTEASE 2-RELATED"/>
    <property type="match status" value="1"/>
</dbReference>
<dbReference type="OrthoDB" id="412874at2759"/>
<proteinExistence type="predicted"/>
<evidence type="ECO:0000256" key="2">
    <source>
        <dbReference type="ARBA" id="ARBA00022670"/>
    </source>
</evidence>
<evidence type="ECO:0000313" key="9">
    <source>
        <dbReference type="EMBL" id="OJT10580.1"/>
    </source>
</evidence>
<evidence type="ECO:0000256" key="4">
    <source>
        <dbReference type="ARBA" id="ARBA00022801"/>
    </source>
</evidence>
<protein>
    <submittedName>
        <fullName evidence="9">Peptidyl-Lys metalloendopeptidase</fullName>
    </submittedName>
</protein>
<reference evidence="9 10" key="1">
    <citation type="submission" date="2016-10" db="EMBL/GenBank/DDBJ databases">
        <title>Genome sequence of the basidiomycete white-rot fungus Trametes pubescens.</title>
        <authorList>
            <person name="Makela M.R."/>
            <person name="Granchi Z."/>
            <person name="Peng M."/>
            <person name="De Vries R.P."/>
            <person name="Grigoriev I."/>
            <person name="Riley R."/>
            <person name="Hilden K."/>
        </authorList>
    </citation>
    <scope>NUCLEOTIDE SEQUENCE [LARGE SCALE GENOMIC DNA]</scope>
    <source>
        <strain evidence="9 10">FBCC735</strain>
    </source>
</reference>
<keyword evidence="3" id="KW-0479">Metal-binding</keyword>
<feature type="chain" id="PRO_5009890641" evidence="8">
    <location>
        <begin position="20"/>
        <end position="228"/>
    </location>
</feature>
<dbReference type="Pfam" id="PF02102">
    <property type="entry name" value="Peptidase_M35"/>
    <property type="match status" value="1"/>
</dbReference>